<evidence type="ECO:0000259" key="7">
    <source>
        <dbReference type="Pfam" id="PF14693"/>
    </source>
</evidence>
<comment type="caution">
    <text evidence="8">The sequence shown here is derived from an EMBL/GenBank/DDBJ whole genome shotgun (WGS) entry which is preliminary data.</text>
</comment>
<accession>A0ABT7YGU2</accession>
<dbReference type="RefSeq" id="WP_290002567.1">
    <property type="nucleotide sequence ID" value="NZ_JAUEPH010000008.1"/>
</dbReference>
<comment type="similarity">
    <text evidence="5">Belongs to the bacterial ribosomal protein bL25 family. CTC subfamily.</text>
</comment>
<evidence type="ECO:0000256" key="1">
    <source>
        <dbReference type="ARBA" id="ARBA00022730"/>
    </source>
</evidence>
<keyword evidence="3 5" id="KW-0689">Ribosomal protein</keyword>
<evidence type="ECO:0000256" key="3">
    <source>
        <dbReference type="ARBA" id="ARBA00022980"/>
    </source>
</evidence>
<dbReference type="EMBL" id="JAUEPH010000008">
    <property type="protein sequence ID" value="MDN3205737.1"/>
    <property type="molecule type" value="Genomic_DNA"/>
</dbReference>
<feature type="domain" description="Large ribosomal subunit protein bL25 beta" evidence="7">
    <location>
        <begin position="101"/>
        <end position="182"/>
    </location>
</feature>
<sequence length="204" mass="22453">MKTLEIIGFKRANLDSASLSEIRDSGNVPCVVYGPGIKEQIHFYAPAILFKPLIYTPDVHLVKLNIEGEEIKAVLKDTQFHPVSEVLLHADFLAYTNDKPIKFDIPIRVEGRSPGIAKGGKLEMKNRTIQVKGLAENLPDFITIDISKLDLGKSFKVGSVQPEGFEILTSPRVSLVTVAIPRALRGKGAEDDEEEEAEAEASEE</sequence>
<protein>
    <recommendedName>
        <fullName evidence="5">Large ribosomal subunit protein bL25</fullName>
    </recommendedName>
    <alternativeName>
        <fullName evidence="5">General stress protein CTC</fullName>
    </alternativeName>
</protein>
<dbReference type="InterPro" id="IPR020057">
    <property type="entry name" value="Ribosomal_bL25_b-dom"/>
</dbReference>
<feature type="domain" description="Large ribosomal subunit protein bL25 L25" evidence="6">
    <location>
        <begin position="10"/>
        <end position="92"/>
    </location>
</feature>
<dbReference type="InterPro" id="IPR029751">
    <property type="entry name" value="Ribosomal_L25_dom"/>
</dbReference>
<keyword evidence="4 5" id="KW-0687">Ribonucleoprotein</keyword>
<dbReference type="InterPro" id="IPR020930">
    <property type="entry name" value="Ribosomal_uL5_bac-type"/>
</dbReference>
<evidence type="ECO:0000256" key="2">
    <source>
        <dbReference type="ARBA" id="ARBA00022884"/>
    </source>
</evidence>
<dbReference type="HAMAP" id="MF_01334">
    <property type="entry name" value="Ribosomal_bL25_CTC"/>
    <property type="match status" value="1"/>
</dbReference>
<evidence type="ECO:0000256" key="4">
    <source>
        <dbReference type="ARBA" id="ARBA00023274"/>
    </source>
</evidence>
<dbReference type="Proteomes" id="UP001171916">
    <property type="component" value="Unassembled WGS sequence"/>
</dbReference>
<dbReference type="NCBIfam" id="TIGR00731">
    <property type="entry name" value="bL25_bact_ctc"/>
    <property type="match status" value="1"/>
</dbReference>
<keyword evidence="9" id="KW-1185">Reference proteome</keyword>
<proteinExistence type="inferred from homology"/>
<comment type="subunit">
    <text evidence="5">Part of the 50S ribosomal subunit; part of the 5S rRNA/L5/L18/L25 subcomplex. Contacts the 5S rRNA. Binds to the 5S rRNA independently of L5 and L18.</text>
</comment>
<name>A0ABT7YGU2_9BACT</name>
<evidence type="ECO:0000259" key="6">
    <source>
        <dbReference type="Pfam" id="PF01386"/>
    </source>
</evidence>
<dbReference type="Pfam" id="PF14693">
    <property type="entry name" value="Ribosomal_TL5_C"/>
    <property type="match status" value="1"/>
</dbReference>
<keyword evidence="2 5" id="KW-0694">RNA-binding</keyword>
<comment type="function">
    <text evidence="5">This is one of the proteins that binds to the 5S RNA in the ribosome where it forms part of the central protuberance.</text>
</comment>
<dbReference type="Gene3D" id="2.40.240.10">
    <property type="entry name" value="Ribosomal Protein L25, Chain P"/>
    <property type="match status" value="1"/>
</dbReference>
<evidence type="ECO:0000256" key="5">
    <source>
        <dbReference type="HAMAP-Rule" id="MF_01334"/>
    </source>
</evidence>
<dbReference type="InterPro" id="IPR011035">
    <property type="entry name" value="Ribosomal_bL25/Gln-tRNA_synth"/>
</dbReference>
<dbReference type="Gene3D" id="2.170.120.20">
    <property type="entry name" value="Ribosomal protein L25, beta domain"/>
    <property type="match status" value="1"/>
</dbReference>
<dbReference type="InterPro" id="IPR020056">
    <property type="entry name" value="Rbsml_bL25/Gln-tRNA_synth_N"/>
</dbReference>
<evidence type="ECO:0000313" key="9">
    <source>
        <dbReference type="Proteomes" id="UP001171916"/>
    </source>
</evidence>
<dbReference type="PANTHER" id="PTHR33284">
    <property type="entry name" value="RIBOSOMAL PROTEIN L25/GLN-TRNA SYNTHETASE, ANTI-CODON-BINDING DOMAIN-CONTAINING PROTEIN"/>
    <property type="match status" value="1"/>
</dbReference>
<dbReference type="PANTHER" id="PTHR33284:SF1">
    <property type="entry name" value="RIBOSOMAL PROTEIN L25_GLN-TRNA SYNTHETASE, ANTI-CODON-BINDING DOMAIN-CONTAINING PROTEIN"/>
    <property type="match status" value="1"/>
</dbReference>
<evidence type="ECO:0000313" key="8">
    <source>
        <dbReference type="EMBL" id="MDN3205737.1"/>
    </source>
</evidence>
<dbReference type="Pfam" id="PF01386">
    <property type="entry name" value="Ribosomal_L25p"/>
    <property type="match status" value="1"/>
</dbReference>
<dbReference type="InterPro" id="IPR001021">
    <property type="entry name" value="Ribosomal_bL25_long"/>
</dbReference>
<dbReference type="CDD" id="cd00495">
    <property type="entry name" value="Ribosomal_L25_TL5_CTC"/>
    <property type="match status" value="1"/>
</dbReference>
<keyword evidence="1 5" id="KW-0699">rRNA-binding</keyword>
<dbReference type="NCBIfam" id="NF004132">
    <property type="entry name" value="PRK05618.2-2"/>
    <property type="match status" value="1"/>
</dbReference>
<dbReference type="InterPro" id="IPR037121">
    <property type="entry name" value="Ribosomal_bL25_C"/>
</dbReference>
<gene>
    <name evidence="5" type="primary">rplY</name>
    <name evidence="5" type="synonym">ctc</name>
    <name evidence="8" type="ORF">QVH07_16365</name>
</gene>
<dbReference type="GO" id="GO:0005840">
    <property type="term" value="C:ribosome"/>
    <property type="evidence" value="ECO:0007669"/>
    <property type="project" value="UniProtKB-KW"/>
</dbReference>
<organism evidence="8 9">
    <name type="scientific">Algoriphagus sediminis</name>
    <dbReference type="NCBI Taxonomy" id="3057113"/>
    <lineage>
        <taxon>Bacteria</taxon>
        <taxon>Pseudomonadati</taxon>
        <taxon>Bacteroidota</taxon>
        <taxon>Cytophagia</taxon>
        <taxon>Cytophagales</taxon>
        <taxon>Cyclobacteriaceae</taxon>
        <taxon>Algoriphagus</taxon>
    </lineage>
</organism>
<reference evidence="8" key="1">
    <citation type="submission" date="2023-06" db="EMBL/GenBank/DDBJ databases">
        <title>Robiginitalea aurantiacus sp. nov. and Algoriphagus sediminis sp. nov., isolated from coastal sediment.</title>
        <authorList>
            <person name="Zhou Z.Y."/>
            <person name="An J."/>
            <person name="Jia Y.W."/>
            <person name="Du Z.J."/>
        </authorList>
    </citation>
    <scope>NUCLEOTIDE SEQUENCE</scope>
    <source>
        <strain evidence="8">C2-7</strain>
    </source>
</reference>
<dbReference type="SUPFAM" id="SSF50715">
    <property type="entry name" value="Ribosomal protein L25-like"/>
    <property type="match status" value="1"/>
</dbReference>